<dbReference type="AlphaFoldDB" id="A0AAV4AHR3"/>
<accession>A0AAV4AHR3</accession>
<gene>
    <name evidence="2" type="ORF">PoB_003283800</name>
</gene>
<evidence type="ECO:0000256" key="1">
    <source>
        <dbReference type="SAM" id="MobiDB-lite"/>
    </source>
</evidence>
<comment type="caution">
    <text evidence="2">The sequence shown here is derived from an EMBL/GenBank/DDBJ whole genome shotgun (WGS) entry which is preliminary data.</text>
</comment>
<dbReference type="EMBL" id="BLXT01003772">
    <property type="protein sequence ID" value="GFO06333.1"/>
    <property type="molecule type" value="Genomic_DNA"/>
</dbReference>
<sequence>MKRGPGEEYGGRGRKKIASGASLASFVYSLRLFSLVETDTEEKRRTGFSARRRTQNSVENEGAEVIRPKATGRDLKRRKTRRQYVEAGASMVGCKPADEEENEKRPYSPRSYGAAEGKVPELGSKTST</sequence>
<evidence type="ECO:0000313" key="3">
    <source>
        <dbReference type="Proteomes" id="UP000735302"/>
    </source>
</evidence>
<organism evidence="2 3">
    <name type="scientific">Plakobranchus ocellatus</name>
    <dbReference type="NCBI Taxonomy" id="259542"/>
    <lineage>
        <taxon>Eukaryota</taxon>
        <taxon>Metazoa</taxon>
        <taxon>Spiralia</taxon>
        <taxon>Lophotrochozoa</taxon>
        <taxon>Mollusca</taxon>
        <taxon>Gastropoda</taxon>
        <taxon>Heterobranchia</taxon>
        <taxon>Euthyneura</taxon>
        <taxon>Panpulmonata</taxon>
        <taxon>Sacoglossa</taxon>
        <taxon>Placobranchoidea</taxon>
        <taxon>Plakobranchidae</taxon>
        <taxon>Plakobranchus</taxon>
    </lineage>
</organism>
<name>A0AAV4AHR3_9GAST</name>
<evidence type="ECO:0000313" key="2">
    <source>
        <dbReference type="EMBL" id="GFO06333.1"/>
    </source>
</evidence>
<feature type="region of interest" description="Disordered" evidence="1">
    <location>
        <begin position="39"/>
        <end position="128"/>
    </location>
</feature>
<reference evidence="2 3" key="1">
    <citation type="journal article" date="2021" name="Elife">
        <title>Chloroplast acquisition without the gene transfer in kleptoplastic sea slugs, Plakobranchus ocellatus.</title>
        <authorList>
            <person name="Maeda T."/>
            <person name="Takahashi S."/>
            <person name="Yoshida T."/>
            <person name="Shimamura S."/>
            <person name="Takaki Y."/>
            <person name="Nagai Y."/>
            <person name="Toyoda A."/>
            <person name="Suzuki Y."/>
            <person name="Arimoto A."/>
            <person name="Ishii H."/>
            <person name="Satoh N."/>
            <person name="Nishiyama T."/>
            <person name="Hasebe M."/>
            <person name="Maruyama T."/>
            <person name="Minagawa J."/>
            <person name="Obokata J."/>
            <person name="Shigenobu S."/>
        </authorList>
    </citation>
    <scope>NUCLEOTIDE SEQUENCE [LARGE SCALE GENOMIC DNA]</scope>
</reference>
<dbReference type="Proteomes" id="UP000735302">
    <property type="component" value="Unassembled WGS sequence"/>
</dbReference>
<proteinExistence type="predicted"/>
<feature type="compositionally biased region" description="Basic and acidic residues" evidence="1">
    <location>
        <begin position="64"/>
        <end position="74"/>
    </location>
</feature>
<protein>
    <submittedName>
        <fullName evidence="2">Uncharacterized protein</fullName>
    </submittedName>
</protein>
<keyword evidence="3" id="KW-1185">Reference proteome</keyword>